<dbReference type="SMART" id="SM00306">
    <property type="entry name" value="HintN"/>
    <property type="match status" value="1"/>
</dbReference>
<dbReference type="GO" id="GO:0003677">
    <property type="term" value="F:DNA binding"/>
    <property type="evidence" value="ECO:0007669"/>
    <property type="project" value="InterPro"/>
</dbReference>
<dbReference type="InterPro" id="IPR004860">
    <property type="entry name" value="LAGLIDADG_dom"/>
</dbReference>
<evidence type="ECO:0000313" key="5">
    <source>
        <dbReference type="EMBL" id="RZN69144.1"/>
    </source>
</evidence>
<protein>
    <submittedName>
        <fullName evidence="5">DNA polymerase II large subunit</fullName>
    </submittedName>
</protein>
<evidence type="ECO:0000259" key="4">
    <source>
        <dbReference type="PROSITE" id="PS50819"/>
    </source>
</evidence>
<dbReference type="PANTHER" id="PTHR42210:SF1">
    <property type="entry name" value="DNA POLYMERASE II LARGE SUBUNIT"/>
    <property type="match status" value="1"/>
</dbReference>
<dbReference type="Pfam" id="PF14890">
    <property type="entry name" value="Intein_splicing"/>
    <property type="match status" value="1"/>
</dbReference>
<evidence type="ECO:0000256" key="3">
    <source>
        <dbReference type="SAM" id="MobiDB-lite"/>
    </source>
</evidence>
<dbReference type="InterPro" id="IPR006141">
    <property type="entry name" value="Intein_N"/>
</dbReference>
<dbReference type="Pfam" id="PF24846">
    <property type="entry name" value="PolC_DP2_cat"/>
    <property type="match status" value="2"/>
</dbReference>
<dbReference type="InterPro" id="IPR004042">
    <property type="entry name" value="Intein_endonuc_central"/>
</dbReference>
<organism evidence="5 6">
    <name type="scientific">Candidatus Methanolliviera hydrocarbonicum</name>
    <dbReference type="NCBI Taxonomy" id="2491085"/>
    <lineage>
        <taxon>Archaea</taxon>
        <taxon>Methanobacteriati</taxon>
        <taxon>Methanobacteriota</taxon>
        <taxon>Candidatus Methanoliparia</taxon>
        <taxon>Candidatus Methanoliparales</taxon>
        <taxon>Candidatus Methanollivieraceae</taxon>
        <taxon>Candidatus Methanolliviera</taxon>
    </lineage>
</organism>
<dbReference type="Pfam" id="PF14528">
    <property type="entry name" value="LAGLIDADG_3"/>
    <property type="match status" value="1"/>
</dbReference>
<feature type="region of interest" description="Disordered" evidence="3">
    <location>
        <begin position="274"/>
        <end position="293"/>
    </location>
</feature>
<dbReference type="NCBIfam" id="TIGR01443">
    <property type="entry name" value="intein_Cterm"/>
    <property type="match status" value="1"/>
</dbReference>
<feature type="domain" description="DOD-type homing endonuclease" evidence="4">
    <location>
        <begin position="794"/>
        <end position="926"/>
    </location>
</feature>
<dbReference type="PRINTS" id="PR00379">
    <property type="entry name" value="INTEIN"/>
</dbReference>
<dbReference type="Gene3D" id="3.10.28.10">
    <property type="entry name" value="Homing endonucleases"/>
    <property type="match status" value="1"/>
</dbReference>
<name>A0A520KWJ6_9EURY</name>
<dbReference type="EMBL" id="RXIL01000085">
    <property type="protein sequence ID" value="RZN69144.1"/>
    <property type="molecule type" value="Genomic_DNA"/>
</dbReference>
<dbReference type="GO" id="GO:0003887">
    <property type="term" value="F:DNA-directed DNA polymerase activity"/>
    <property type="evidence" value="ECO:0007669"/>
    <property type="project" value="InterPro"/>
</dbReference>
<dbReference type="SMART" id="SM00305">
    <property type="entry name" value="HintC"/>
    <property type="match status" value="1"/>
</dbReference>
<dbReference type="GO" id="GO:0016539">
    <property type="term" value="P:intein-mediated protein splicing"/>
    <property type="evidence" value="ECO:0007669"/>
    <property type="project" value="InterPro"/>
</dbReference>
<dbReference type="GO" id="GO:0006260">
    <property type="term" value="P:DNA replication"/>
    <property type="evidence" value="ECO:0007669"/>
    <property type="project" value="InterPro"/>
</dbReference>
<dbReference type="InterPro" id="IPR056172">
    <property type="entry name" value="PolC_DP2_cat_dom"/>
</dbReference>
<dbReference type="InterPro" id="IPR004475">
    <property type="entry name" value="PolC_DP2"/>
</dbReference>
<reference evidence="5 6" key="1">
    <citation type="journal article" date="2019" name="Nat. Microbiol.">
        <title>Wide diversity of methane and short-chain alkane metabolisms in uncultured archaea.</title>
        <authorList>
            <person name="Borrel G."/>
            <person name="Adam P.S."/>
            <person name="McKay L.J."/>
            <person name="Chen L.X."/>
            <person name="Sierra-Garcia I.N."/>
            <person name="Sieber C.M."/>
            <person name="Letourneur Q."/>
            <person name="Ghozlane A."/>
            <person name="Andersen G.L."/>
            <person name="Li W.J."/>
            <person name="Hallam S.J."/>
            <person name="Muyzer G."/>
            <person name="de Oliveira V.M."/>
            <person name="Inskeep W.P."/>
            <person name="Banfield J.F."/>
            <person name="Gribaldo S."/>
        </authorList>
    </citation>
    <scope>NUCLEOTIDE SEQUENCE [LARGE SCALE GENOMIC DNA]</scope>
    <source>
        <strain evidence="5">NM1b</strain>
    </source>
</reference>
<feature type="non-terminal residue" evidence="5">
    <location>
        <position position="1"/>
    </location>
</feature>
<accession>A0A520KWJ6</accession>
<dbReference type="InterPro" id="IPR006142">
    <property type="entry name" value="INTEIN"/>
</dbReference>
<dbReference type="InterPro" id="IPR027434">
    <property type="entry name" value="Homing_endonucl"/>
</dbReference>
<proteinExistence type="predicted"/>
<dbReference type="Gene3D" id="2.170.16.10">
    <property type="entry name" value="Hedgehog/Intein (Hint) domain"/>
    <property type="match status" value="2"/>
</dbReference>
<dbReference type="InterPro" id="IPR036844">
    <property type="entry name" value="Hint_dom_sf"/>
</dbReference>
<dbReference type="Pfam" id="PF24844">
    <property type="entry name" value="PolC_DP2_central"/>
    <property type="match status" value="1"/>
</dbReference>
<comment type="caution">
    <text evidence="5">The sequence shown here is derived from an EMBL/GenBank/DDBJ whole genome shotgun (WGS) entry which is preliminary data.</text>
</comment>
<dbReference type="Proteomes" id="UP000320766">
    <property type="component" value="Unassembled WGS sequence"/>
</dbReference>
<dbReference type="InterPro" id="IPR056171">
    <property type="entry name" value="PolC_DP2_central_dom"/>
</dbReference>
<evidence type="ECO:0000256" key="1">
    <source>
        <dbReference type="ARBA" id="ARBA00022813"/>
    </source>
</evidence>
<sequence>PMAKGGFRLRYGRGRNSGFATAGINPTTMLIFGETLAPGTQMKMDVPGKAAGIVPVDSIEGPTVRLLNGDVVRLDTYDDLLSKGSLSRKNILDQIDTILDVGEILINFGDFLENNHPLMPSSYCIEWWLLELENATVEHFQMKDYAKISGRYALELSRRYNIPLHPNFTYLWHDIEEDEYKKLVETVKEFGHLERERDILSVSNLGIKGILEELLLEHKIRDGKIIIEDALPFLACLGLDDKLNDCKSKICKGDRKDVLEIIKERSGLVVRKKAPSRIGGRMGRPEKSKERKMSPPAHVLFPVGRESNRRSIQKAIDLSKDKNGRIRVKMGMRRCKKCGKKTVSIFCDCGGDTEAIKKDDVTETEVNIKKIYEDALAKLCERDTVEVKGVKGMISKYKIPEPLEKGILRAKHDIYVFKDGTIRYDMTDLPITHFNSKEIGTPINKLKDLGYDKDYTGKPLKDEEQLIEIFPQDIIVSNDCGDYLVKIANYMDDLIEKFYGISPFYGIKDREGLIGELVIGLAPHTSAGVLGRIIGFIESSVCYAHPYFHAAKRRNCLPPETDILILNSGRPKILGIKEVYDSINAKEDLVDDYGTLEKKVNRLKTISFNQESNRFEERKIKSIIKTPFSRSHLIEIRTKSGRNFLSSGEHRIIAYSNGELKAKKVIELTKDDKLIVPEKIDVREKDLGEIDVLKEFWRLELSNEMMVRDTRDFFKNLLNRLGGLKEASKKLKINKKTLSNYIHRDSIPLPLLKDIFRLCNEEFTSIPKNCKLGIKRDKTSIPRIINVNKEFMRTMGYYLSEGYLRGGDRCYQTNLAFSEEEMLEDYIINIKKIFDIDPYVGKNVLTISNKLVYHLFKDVLCTGENAHNKRVPTLFFALPKEKIKELLKAYFSGDGSVEKERLHVTCSSVNARLLRDIGFLLLRFGIFYRLREGKREASGSVKEFYLKKRLKCSKSENRLHIEEPLPEFKSYSISIRSKYARKFYDEIGFSLSRKQKALKSVLSKEGKVRVEKFKNFILDGVKKINISNIPSGHLYDIEVEEDHNFLMNDFILSSNCDGDEDCVMLLLDGLINFSKEYLPEGRGRLMDSPLVLTERIDPKEVDGEVHNMDICYRYPLDFYLSTLKCEDPKNIEMEMIKDRLNTNSQYENLGFTQEVTDISKGPLMSSYKTLETMREKMELQLKIAKKTRAVDEDDVAERILKSHFIPDIIGNLRAFSTQKFRCVRCNAKFRRPPLSKKCPRCGGKIILTVHEASIKKYLGASYRILEEFKISEYTRQRIELLKMEIESLFKEDKDDLNVEDLRGQKELSDFAS</sequence>
<dbReference type="SUPFAM" id="SSF51294">
    <property type="entry name" value="Hedgehog/intein (Hint) domain"/>
    <property type="match status" value="1"/>
</dbReference>
<dbReference type="InterPro" id="IPR003587">
    <property type="entry name" value="Hint_dom_N"/>
</dbReference>
<dbReference type="InterPro" id="IPR030934">
    <property type="entry name" value="Intein_C"/>
</dbReference>
<dbReference type="NCBIfam" id="TIGR01445">
    <property type="entry name" value="intein_Nterm"/>
    <property type="match status" value="1"/>
</dbReference>
<dbReference type="CDD" id="cd00081">
    <property type="entry name" value="Hint"/>
    <property type="match status" value="1"/>
</dbReference>
<keyword evidence="1" id="KW-0068">Autocatalytic cleavage</keyword>
<dbReference type="PROSITE" id="PS50817">
    <property type="entry name" value="INTEIN_N_TER"/>
    <property type="match status" value="1"/>
</dbReference>
<feature type="compositionally biased region" description="Basic and acidic residues" evidence="3">
    <location>
        <begin position="283"/>
        <end position="293"/>
    </location>
</feature>
<gene>
    <name evidence="5" type="ORF">EF807_04865</name>
</gene>
<dbReference type="GO" id="GO:0004519">
    <property type="term" value="F:endonuclease activity"/>
    <property type="evidence" value="ECO:0007669"/>
    <property type="project" value="InterPro"/>
</dbReference>
<dbReference type="SUPFAM" id="SSF55608">
    <property type="entry name" value="Homing endonucleases"/>
    <property type="match status" value="1"/>
</dbReference>
<dbReference type="PROSITE" id="PS50819">
    <property type="entry name" value="INTEIN_ENDONUCLEASE"/>
    <property type="match status" value="1"/>
</dbReference>
<dbReference type="PROSITE" id="PS50818">
    <property type="entry name" value="INTEIN_C_TER"/>
    <property type="match status" value="1"/>
</dbReference>
<evidence type="ECO:0000256" key="2">
    <source>
        <dbReference type="ARBA" id="ARBA00023000"/>
    </source>
</evidence>
<dbReference type="InterPro" id="IPR003586">
    <property type="entry name" value="Hint_dom_C"/>
</dbReference>
<evidence type="ECO:0000313" key="6">
    <source>
        <dbReference type="Proteomes" id="UP000320766"/>
    </source>
</evidence>
<keyword evidence="2" id="KW-0651">Protein splicing</keyword>
<dbReference type="PANTHER" id="PTHR42210">
    <property type="entry name" value="DNA POLYMERASE II LARGE SUBUNIT"/>
    <property type="match status" value="1"/>
</dbReference>